<name>B0C2B3_ACAM1</name>
<dbReference type="RefSeq" id="WP_012163960.1">
    <property type="nucleotide sequence ID" value="NC_009925.1"/>
</dbReference>
<sequence>MPTPEFFQQACQWCAILMLASGVFTGLAYVFKWGIRFRFVGVTSLLGVLTGSLLALSFFPLSKAVIPGADKYNLVYDVAGPEVVISVSPMITPTALEATLLQASENLFSPGRIGRGTNDMTIKARTILHQKSGMSQLIPLGQIQRSLTVRDDPNAKITLNQDNLAALATTIFDPSSS</sequence>
<dbReference type="KEGG" id="amr:AM1_3575"/>
<evidence type="ECO:0000256" key="1">
    <source>
        <dbReference type="SAM" id="Phobius"/>
    </source>
</evidence>
<dbReference type="EMBL" id="CP000828">
    <property type="protein sequence ID" value="ABW28565.1"/>
    <property type="molecule type" value="Genomic_DNA"/>
</dbReference>
<dbReference type="STRING" id="329726.AM1_3575"/>
<keyword evidence="1" id="KW-0812">Transmembrane</keyword>
<keyword evidence="1" id="KW-1133">Transmembrane helix</keyword>
<evidence type="ECO:0000313" key="3">
    <source>
        <dbReference type="Proteomes" id="UP000000268"/>
    </source>
</evidence>
<dbReference type="Pfam" id="PF10726">
    <property type="entry name" value="DUF2518"/>
    <property type="match status" value="1"/>
</dbReference>
<dbReference type="HOGENOM" id="CLU_116764_0_0_3"/>
<proteinExistence type="predicted"/>
<dbReference type="OrthoDB" id="422772at2"/>
<gene>
    <name evidence="2" type="ordered locus">AM1_3575</name>
</gene>
<feature type="transmembrane region" description="Helical" evidence="1">
    <location>
        <begin position="6"/>
        <end position="30"/>
    </location>
</feature>
<dbReference type="eggNOG" id="ENOG502ZT4I">
    <property type="taxonomic scope" value="Bacteria"/>
</dbReference>
<evidence type="ECO:0008006" key="4">
    <source>
        <dbReference type="Google" id="ProtNLM"/>
    </source>
</evidence>
<keyword evidence="3" id="KW-1185">Reference proteome</keyword>
<reference evidence="2 3" key="1">
    <citation type="journal article" date="2008" name="Proc. Natl. Acad. Sci. U.S.A.">
        <title>Niche adaptation and genome expansion in the chlorophyll d-producing cyanobacterium Acaryochloris marina.</title>
        <authorList>
            <person name="Swingley W.D."/>
            <person name="Chen M."/>
            <person name="Cheung P.C."/>
            <person name="Conrad A.L."/>
            <person name="Dejesa L.C."/>
            <person name="Hao J."/>
            <person name="Honchak B.M."/>
            <person name="Karbach L.E."/>
            <person name="Kurdoglu A."/>
            <person name="Lahiri S."/>
            <person name="Mastrian S.D."/>
            <person name="Miyashita H."/>
            <person name="Page L."/>
            <person name="Ramakrishna P."/>
            <person name="Satoh S."/>
            <person name="Sattley W.M."/>
            <person name="Shimada Y."/>
            <person name="Taylor H.L."/>
            <person name="Tomo T."/>
            <person name="Tsuchiya T."/>
            <person name="Wang Z.T."/>
            <person name="Raymond J."/>
            <person name="Mimuro M."/>
            <person name="Blankenship R.E."/>
            <person name="Touchman J.W."/>
        </authorList>
    </citation>
    <scope>NUCLEOTIDE SEQUENCE [LARGE SCALE GENOMIC DNA]</scope>
    <source>
        <strain evidence="3">MBIC 11017</strain>
    </source>
</reference>
<dbReference type="Proteomes" id="UP000000268">
    <property type="component" value="Chromosome"/>
</dbReference>
<protein>
    <recommendedName>
        <fullName evidence="4">Ycf51-like protein</fullName>
    </recommendedName>
</protein>
<keyword evidence="1" id="KW-0472">Membrane</keyword>
<feature type="transmembrane region" description="Helical" evidence="1">
    <location>
        <begin position="37"/>
        <end position="59"/>
    </location>
</feature>
<organism evidence="2 3">
    <name type="scientific">Acaryochloris marina (strain MBIC 11017)</name>
    <dbReference type="NCBI Taxonomy" id="329726"/>
    <lineage>
        <taxon>Bacteria</taxon>
        <taxon>Bacillati</taxon>
        <taxon>Cyanobacteriota</taxon>
        <taxon>Cyanophyceae</taxon>
        <taxon>Acaryochloridales</taxon>
        <taxon>Acaryochloridaceae</taxon>
        <taxon>Acaryochloris</taxon>
    </lineage>
</organism>
<evidence type="ECO:0000313" key="2">
    <source>
        <dbReference type="EMBL" id="ABW28565.1"/>
    </source>
</evidence>
<dbReference type="InterPro" id="IPR019664">
    <property type="entry name" value="Uncharacterised_Ycf51"/>
</dbReference>
<dbReference type="AlphaFoldDB" id="B0C2B3"/>
<accession>B0C2B3</accession>